<proteinExistence type="predicted"/>
<evidence type="ECO:0000313" key="2">
    <source>
        <dbReference type="EMBL" id="JAD67558.1"/>
    </source>
</evidence>
<name>A0A0A9BZC4_ARUDO</name>
<dbReference type="EMBL" id="GBRH01230337">
    <property type="protein sequence ID" value="JAD67558.1"/>
    <property type="molecule type" value="Transcribed_RNA"/>
</dbReference>
<reference evidence="2" key="1">
    <citation type="submission" date="2014-09" db="EMBL/GenBank/DDBJ databases">
        <authorList>
            <person name="Magalhaes I.L.F."/>
            <person name="Oliveira U."/>
            <person name="Santos F.R."/>
            <person name="Vidigal T.H.D.A."/>
            <person name="Brescovit A.D."/>
            <person name="Santos A.J."/>
        </authorList>
    </citation>
    <scope>NUCLEOTIDE SEQUENCE</scope>
    <source>
        <tissue evidence="2">Shoot tissue taken approximately 20 cm above the soil surface</tissue>
    </source>
</reference>
<dbReference type="AlphaFoldDB" id="A0A0A9BZC4"/>
<accession>A0A0A9BZC4</accession>
<organism evidence="2">
    <name type="scientific">Arundo donax</name>
    <name type="common">Giant reed</name>
    <name type="synonym">Donax arundinaceus</name>
    <dbReference type="NCBI Taxonomy" id="35708"/>
    <lineage>
        <taxon>Eukaryota</taxon>
        <taxon>Viridiplantae</taxon>
        <taxon>Streptophyta</taxon>
        <taxon>Embryophyta</taxon>
        <taxon>Tracheophyta</taxon>
        <taxon>Spermatophyta</taxon>
        <taxon>Magnoliopsida</taxon>
        <taxon>Liliopsida</taxon>
        <taxon>Poales</taxon>
        <taxon>Poaceae</taxon>
        <taxon>PACMAD clade</taxon>
        <taxon>Arundinoideae</taxon>
        <taxon>Arundineae</taxon>
        <taxon>Arundo</taxon>
    </lineage>
</organism>
<protein>
    <submittedName>
        <fullName evidence="2">Uncharacterized protein</fullName>
    </submittedName>
</protein>
<reference evidence="2" key="2">
    <citation type="journal article" date="2015" name="Data Brief">
        <title>Shoot transcriptome of the giant reed, Arundo donax.</title>
        <authorList>
            <person name="Barrero R.A."/>
            <person name="Guerrero F.D."/>
            <person name="Moolhuijzen P."/>
            <person name="Goolsby J.A."/>
            <person name="Tidwell J."/>
            <person name="Bellgard S.E."/>
            <person name="Bellgard M.I."/>
        </authorList>
    </citation>
    <scope>NUCLEOTIDE SEQUENCE</scope>
    <source>
        <tissue evidence="2">Shoot tissue taken approximately 20 cm above the soil surface</tissue>
    </source>
</reference>
<sequence length="45" mass="4920">MKHLSNQAKIKTKYHPVGHDERLGDEEAVARAEEWTAAAGAGRSC</sequence>
<feature type="region of interest" description="Disordered" evidence="1">
    <location>
        <begin position="1"/>
        <end position="22"/>
    </location>
</feature>
<evidence type="ECO:0000256" key="1">
    <source>
        <dbReference type="SAM" id="MobiDB-lite"/>
    </source>
</evidence>